<gene>
    <name evidence="1" type="ORF">SAMN04515678_101420</name>
</gene>
<evidence type="ECO:0000313" key="1">
    <source>
        <dbReference type="EMBL" id="SFD52108.1"/>
    </source>
</evidence>
<proteinExistence type="predicted"/>
<sequence>MFRVISIAVLMAVYIGTSVVNAVSKGSESFASSG</sequence>
<dbReference type="Proteomes" id="UP000325289">
    <property type="component" value="Unassembled WGS sequence"/>
</dbReference>
<dbReference type="EMBL" id="FOMS01000001">
    <property type="protein sequence ID" value="SFD52108.1"/>
    <property type="molecule type" value="Genomic_DNA"/>
</dbReference>
<evidence type="ECO:0000313" key="2">
    <source>
        <dbReference type="Proteomes" id="UP000325289"/>
    </source>
</evidence>
<protein>
    <submittedName>
        <fullName evidence="1">Uncharacterized protein</fullName>
    </submittedName>
</protein>
<reference evidence="1 2" key="1">
    <citation type="submission" date="2016-10" db="EMBL/GenBank/DDBJ databases">
        <authorList>
            <person name="Varghese N."/>
            <person name="Submissions S."/>
        </authorList>
    </citation>
    <scope>NUCLEOTIDE SEQUENCE [LARGE SCALE GENOMIC DNA]</scope>
    <source>
        <strain evidence="2">YIM D21,KCTC 23444,ACCC 10710</strain>
    </source>
</reference>
<dbReference type="AlphaFoldDB" id="A0A1I1T4U0"/>
<keyword evidence="2" id="KW-1185">Reference proteome</keyword>
<accession>A0A1I1T4U0</accession>
<organism evidence="1 2">
    <name type="scientific">Roseivivax sediminis</name>
    <dbReference type="NCBI Taxonomy" id="936889"/>
    <lineage>
        <taxon>Bacteria</taxon>
        <taxon>Pseudomonadati</taxon>
        <taxon>Pseudomonadota</taxon>
        <taxon>Alphaproteobacteria</taxon>
        <taxon>Rhodobacterales</taxon>
        <taxon>Roseobacteraceae</taxon>
        <taxon>Roseivivax</taxon>
    </lineage>
</organism>
<name>A0A1I1T4U0_9RHOB</name>